<dbReference type="STRING" id="72664.V4KZ32"/>
<reference evidence="8 9" key="1">
    <citation type="journal article" date="2013" name="Front. Plant Sci.">
        <title>The Reference Genome of the Halophytic Plant Eutrema salsugineum.</title>
        <authorList>
            <person name="Yang R."/>
            <person name="Jarvis D.E."/>
            <person name="Chen H."/>
            <person name="Beilstein M.A."/>
            <person name="Grimwood J."/>
            <person name="Jenkins J."/>
            <person name="Shu S."/>
            <person name="Prochnik S."/>
            <person name="Xin M."/>
            <person name="Ma C."/>
            <person name="Schmutz J."/>
            <person name="Wing R.A."/>
            <person name="Mitchell-Olds T."/>
            <person name="Schumaker K.S."/>
            <person name="Wang X."/>
        </authorList>
    </citation>
    <scope>NUCLEOTIDE SEQUENCE [LARGE SCALE GENOMIC DNA]</scope>
</reference>
<keyword evidence="3" id="KW-0449">Lipoprotein</keyword>
<keyword evidence="2" id="KW-0479">Metal-binding</keyword>
<dbReference type="PANTHER" id="PTHR45811:SF16">
    <property type="entry name" value="COPPER TRANSPORT PROTEIN FAMILY-RELATED"/>
    <property type="match status" value="1"/>
</dbReference>
<evidence type="ECO:0000259" key="7">
    <source>
        <dbReference type="PROSITE" id="PS50846"/>
    </source>
</evidence>
<proteinExistence type="inferred from homology"/>
<dbReference type="InterPro" id="IPR006121">
    <property type="entry name" value="HMA_dom"/>
</dbReference>
<evidence type="ECO:0000256" key="1">
    <source>
        <dbReference type="ARBA" id="ARBA00022481"/>
    </source>
</evidence>
<keyword evidence="9" id="KW-1185">Reference proteome</keyword>
<evidence type="ECO:0000256" key="3">
    <source>
        <dbReference type="ARBA" id="ARBA00023288"/>
    </source>
</evidence>
<protein>
    <recommendedName>
        <fullName evidence="7">HMA domain-containing protein</fullName>
    </recommendedName>
</protein>
<dbReference type="AlphaFoldDB" id="V4KZ32"/>
<feature type="compositionally biased region" description="Low complexity" evidence="6">
    <location>
        <begin position="91"/>
        <end position="104"/>
    </location>
</feature>
<gene>
    <name evidence="8" type="ORF">EUTSA_v10015036mg</name>
</gene>
<dbReference type="InterPro" id="IPR051863">
    <property type="entry name" value="HIPP"/>
</dbReference>
<dbReference type="PROSITE" id="PS50846">
    <property type="entry name" value="HMA_2"/>
    <property type="match status" value="1"/>
</dbReference>
<organism evidence="8 9">
    <name type="scientific">Eutrema salsugineum</name>
    <name type="common">Saltwater cress</name>
    <name type="synonym">Sisymbrium salsugineum</name>
    <dbReference type="NCBI Taxonomy" id="72664"/>
    <lineage>
        <taxon>Eukaryota</taxon>
        <taxon>Viridiplantae</taxon>
        <taxon>Streptophyta</taxon>
        <taxon>Embryophyta</taxon>
        <taxon>Tracheophyta</taxon>
        <taxon>Spermatophyta</taxon>
        <taxon>Magnoliopsida</taxon>
        <taxon>eudicotyledons</taxon>
        <taxon>Gunneridae</taxon>
        <taxon>Pentapetalae</taxon>
        <taxon>rosids</taxon>
        <taxon>malvids</taxon>
        <taxon>Brassicales</taxon>
        <taxon>Brassicaceae</taxon>
        <taxon>Eutremeae</taxon>
        <taxon>Eutrema</taxon>
    </lineage>
</organism>
<keyword evidence="1" id="KW-0488">Methylation</keyword>
<feature type="domain" description="HMA" evidence="7">
    <location>
        <begin position="2"/>
        <end position="68"/>
    </location>
</feature>
<dbReference type="EMBL" id="KI517464">
    <property type="protein sequence ID" value="ESQ43245.1"/>
    <property type="molecule type" value="Genomic_DNA"/>
</dbReference>
<dbReference type="Proteomes" id="UP000030689">
    <property type="component" value="Unassembled WGS sequence"/>
</dbReference>
<keyword evidence="4" id="KW-0636">Prenylation</keyword>
<dbReference type="Gramene" id="ESQ43245">
    <property type="protein sequence ID" value="ESQ43245"/>
    <property type="gene ID" value="EUTSA_v10015036mg"/>
</dbReference>
<dbReference type="GO" id="GO:0046872">
    <property type="term" value="F:metal ion binding"/>
    <property type="evidence" value="ECO:0007669"/>
    <property type="project" value="UniProtKB-KW"/>
</dbReference>
<dbReference type="OMA" id="KKIYEYA"/>
<evidence type="ECO:0000256" key="2">
    <source>
        <dbReference type="ARBA" id="ARBA00022723"/>
    </source>
</evidence>
<comment type="similarity">
    <text evidence="5">Belongs to the HIPP family.</text>
</comment>
<dbReference type="KEGG" id="eus:EUTSA_v10015036mg"/>
<dbReference type="OrthoDB" id="1923658at2759"/>
<evidence type="ECO:0000313" key="9">
    <source>
        <dbReference type="Proteomes" id="UP000030689"/>
    </source>
</evidence>
<feature type="region of interest" description="Disordered" evidence="6">
    <location>
        <begin position="73"/>
        <end position="115"/>
    </location>
</feature>
<accession>V4KZ32</accession>
<dbReference type="Gene3D" id="3.30.70.100">
    <property type="match status" value="1"/>
</dbReference>
<evidence type="ECO:0000256" key="6">
    <source>
        <dbReference type="SAM" id="MobiDB-lite"/>
    </source>
</evidence>
<evidence type="ECO:0000256" key="5">
    <source>
        <dbReference type="ARBA" id="ARBA00024045"/>
    </source>
</evidence>
<evidence type="ECO:0000256" key="4">
    <source>
        <dbReference type="ARBA" id="ARBA00023289"/>
    </source>
</evidence>
<name>V4KZ32_EUTSA</name>
<sequence>MQEKVVFKLDVYDERIRQKAMTLVSEFSGVTSIDLKEQGKLKVTGAFDKFVMTKKLKKIYEYADIIGVEPDGEPVQNRNQVKVPKPKVNKPIRQTKVTKPTTTYPRRKPGQAKNSDACIIL</sequence>
<dbReference type="PANTHER" id="PTHR45811">
    <property type="entry name" value="COPPER TRANSPORT PROTEIN FAMILY-RELATED"/>
    <property type="match status" value="1"/>
</dbReference>
<evidence type="ECO:0000313" key="8">
    <source>
        <dbReference type="EMBL" id="ESQ43245.1"/>
    </source>
</evidence>